<gene>
    <name evidence="2" type="ORF">E4J90_14700</name>
</gene>
<dbReference type="OrthoDB" id="9981785at2"/>
<feature type="signal peptide" evidence="1">
    <location>
        <begin position="1"/>
        <end position="18"/>
    </location>
</feature>
<name>A0A4Y8VG97_9PSED</name>
<evidence type="ECO:0000256" key="1">
    <source>
        <dbReference type="SAM" id="SignalP"/>
    </source>
</evidence>
<proteinExistence type="predicted"/>
<feature type="chain" id="PRO_5021436149" evidence="1">
    <location>
        <begin position="19"/>
        <end position="123"/>
    </location>
</feature>
<protein>
    <submittedName>
        <fullName evidence="2">Uncharacterized protein</fullName>
    </submittedName>
</protein>
<dbReference type="AlphaFoldDB" id="A0A4Y8VG97"/>
<reference evidence="2 3" key="1">
    <citation type="submission" date="2019-03" db="EMBL/GenBank/DDBJ databases">
        <title>Draft genome sequence of humic substances-degrading Pseudomonas kribbensis CHA-19 from forest soil.</title>
        <authorList>
            <person name="Kim D."/>
        </authorList>
    </citation>
    <scope>NUCLEOTIDE SEQUENCE [LARGE SCALE GENOMIC DNA]</scope>
    <source>
        <strain evidence="2 3">CHA-19</strain>
    </source>
</reference>
<organism evidence="2 3">
    <name type="scientific">Pseudomonas kribbensis</name>
    <dbReference type="NCBI Taxonomy" id="1628086"/>
    <lineage>
        <taxon>Bacteria</taxon>
        <taxon>Pseudomonadati</taxon>
        <taxon>Pseudomonadota</taxon>
        <taxon>Gammaproteobacteria</taxon>
        <taxon>Pseudomonadales</taxon>
        <taxon>Pseudomonadaceae</taxon>
        <taxon>Pseudomonas</taxon>
    </lineage>
</organism>
<comment type="caution">
    <text evidence="2">The sequence shown here is derived from an EMBL/GenBank/DDBJ whole genome shotgun (WGS) entry which is preliminary data.</text>
</comment>
<evidence type="ECO:0000313" key="2">
    <source>
        <dbReference type="EMBL" id="TFH79922.1"/>
    </source>
</evidence>
<dbReference type="EMBL" id="SPDQ01000015">
    <property type="protein sequence ID" value="TFH79922.1"/>
    <property type="molecule type" value="Genomic_DNA"/>
</dbReference>
<sequence length="123" mass="13392">MKYVVALAFLVATHLVYADCSVSDIKITSMKAQFVKKCDAAACMVMQGVATLENNCSEAVGVQVQITAYDASGSPVSTDEMWPASVRNIPPGSYTFSLNQYLEYDPSITSFGLKPVDVTHWKQ</sequence>
<accession>A0A4Y8VG97</accession>
<keyword evidence="1" id="KW-0732">Signal</keyword>
<evidence type="ECO:0000313" key="3">
    <source>
        <dbReference type="Proteomes" id="UP000297555"/>
    </source>
</evidence>
<dbReference type="Proteomes" id="UP000297555">
    <property type="component" value="Unassembled WGS sequence"/>
</dbReference>
<dbReference type="RefSeq" id="WP_134826921.1">
    <property type="nucleotide sequence ID" value="NZ_SPDQ01000015.1"/>
</dbReference>